<name>A0AAW0FUI7_9APHY</name>
<protein>
    <submittedName>
        <fullName evidence="2">Uncharacterized protein</fullName>
    </submittedName>
</protein>
<keyword evidence="1" id="KW-0732">Signal</keyword>
<evidence type="ECO:0000313" key="3">
    <source>
        <dbReference type="Proteomes" id="UP001385951"/>
    </source>
</evidence>
<feature type="signal peptide" evidence="1">
    <location>
        <begin position="1"/>
        <end position="19"/>
    </location>
</feature>
<feature type="chain" id="PRO_5043710029" evidence="1">
    <location>
        <begin position="20"/>
        <end position="74"/>
    </location>
</feature>
<accession>A0AAW0FUI7</accession>
<reference evidence="2 3" key="1">
    <citation type="submission" date="2022-09" db="EMBL/GenBank/DDBJ databases">
        <authorList>
            <person name="Palmer J.M."/>
        </authorList>
    </citation>
    <scope>NUCLEOTIDE SEQUENCE [LARGE SCALE GENOMIC DNA]</scope>
    <source>
        <strain evidence="2 3">DSM 7382</strain>
    </source>
</reference>
<gene>
    <name evidence="2" type="ORF">QCA50_013158</name>
</gene>
<keyword evidence="3" id="KW-1185">Reference proteome</keyword>
<dbReference type="AlphaFoldDB" id="A0AAW0FUI7"/>
<proteinExistence type="predicted"/>
<organism evidence="2 3">
    <name type="scientific">Cerrena zonata</name>
    <dbReference type="NCBI Taxonomy" id="2478898"/>
    <lineage>
        <taxon>Eukaryota</taxon>
        <taxon>Fungi</taxon>
        <taxon>Dikarya</taxon>
        <taxon>Basidiomycota</taxon>
        <taxon>Agaricomycotina</taxon>
        <taxon>Agaricomycetes</taxon>
        <taxon>Polyporales</taxon>
        <taxon>Cerrenaceae</taxon>
        <taxon>Cerrena</taxon>
    </lineage>
</organism>
<evidence type="ECO:0000313" key="2">
    <source>
        <dbReference type="EMBL" id="KAK7683782.1"/>
    </source>
</evidence>
<dbReference type="Proteomes" id="UP001385951">
    <property type="component" value="Unassembled WGS sequence"/>
</dbReference>
<dbReference type="EMBL" id="JASBNA010000029">
    <property type="protein sequence ID" value="KAK7683782.1"/>
    <property type="molecule type" value="Genomic_DNA"/>
</dbReference>
<comment type="caution">
    <text evidence="2">The sequence shown here is derived from an EMBL/GenBank/DDBJ whole genome shotgun (WGS) entry which is preliminary data.</text>
</comment>
<evidence type="ECO:0000256" key="1">
    <source>
        <dbReference type="SAM" id="SignalP"/>
    </source>
</evidence>
<sequence length="74" mass="9048">MFTLFHTLIFWSYWLIIAPWEPWWFIQKDGNTPRIANLSDLMLVPHRDASRYTDQEEIVRDAITYYPMIHYLSL</sequence>